<name>A0A0A8YMP1_ARUDO</name>
<protein>
    <submittedName>
        <fullName evidence="1">Uncharacterized protein</fullName>
    </submittedName>
</protein>
<proteinExistence type="predicted"/>
<sequence length="26" mass="2812">MPLPFHLSLLSELTKPAPMPTAMAAF</sequence>
<organism evidence="1">
    <name type="scientific">Arundo donax</name>
    <name type="common">Giant reed</name>
    <name type="synonym">Donax arundinaceus</name>
    <dbReference type="NCBI Taxonomy" id="35708"/>
    <lineage>
        <taxon>Eukaryota</taxon>
        <taxon>Viridiplantae</taxon>
        <taxon>Streptophyta</taxon>
        <taxon>Embryophyta</taxon>
        <taxon>Tracheophyta</taxon>
        <taxon>Spermatophyta</taxon>
        <taxon>Magnoliopsida</taxon>
        <taxon>Liliopsida</taxon>
        <taxon>Poales</taxon>
        <taxon>Poaceae</taxon>
        <taxon>PACMAD clade</taxon>
        <taxon>Arundinoideae</taxon>
        <taxon>Arundineae</taxon>
        <taxon>Arundo</taxon>
    </lineage>
</organism>
<accession>A0A0A8YMP1</accession>
<reference evidence="1" key="1">
    <citation type="submission" date="2014-09" db="EMBL/GenBank/DDBJ databases">
        <authorList>
            <person name="Magalhaes I.L.F."/>
            <person name="Oliveira U."/>
            <person name="Santos F.R."/>
            <person name="Vidigal T.H.D.A."/>
            <person name="Brescovit A.D."/>
            <person name="Santos A.J."/>
        </authorList>
    </citation>
    <scope>NUCLEOTIDE SEQUENCE</scope>
    <source>
        <tissue evidence="1">Shoot tissue taken approximately 20 cm above the soil surface</tissue>
    </source>
</reference>
<dbReference type="EMBL" id="GBRH01271022">
    <property type="protein sequence ID" value="JAD26873.1"/>
    <property type="molecule type" value="Transcribed_RNA"/>
</dbReference>
<reference evidence="1" key="2">
    <citation type="journal article" date="2015" name="Data Brief">
        <title>Shoot transcriptome of the giant reed, Arundo donax.</title>
        <authorList>
            <person name="Barrero R.A."/>
            <person name="Guerrero F.D."/>
            <person name="Moolhuijzen P."/>
            <person name="Goolsby J.A."/>
            <person name="Tidwell J."/>
            <person name="Bellgard S.E."/>
            <person name="Bellgard M.I."/>
        </authorList>
    </citation>
    <scope>NUCLEOTIDE SEQUENCE</scope>
    <source>
        <tissue evidence="1">Shoot tissue taken approximately 20 cm above the soil surface</tissue>
    </source>
</reference>
<dbReference type="AlphaFoldDB" id="A0A0A8YMP1"/>
<evidence type="ECO:0000313" key="1">
    <source>
        <dbReference type="EMBL" id="JAD26873.1"/>
    </source>
</evidence>